<accession>A0A679J055</accession>
<protein>
    <submittedName>
        <fullName evidence="3">Uncharacterized protein</fullName>
    </submittedName>
</protein>
<gene>
    <name evidence="3" type="ORF">VVAX_01176</name>
</gene>
<sequence length="118" mass="12139">MFAAPRWLLSFALAVALLCHGFGALAKAQPHGSEPLHLASATTALATGDAPTTPPSSASERPHPGELAPDLSEICGLPCVAPGHFAPIGAKPANSERMLTSRVLQVPRRPPRHAALAA</sequence>
<feature type="chain" id="PRO_5025624697" evidence="2">
    <location>
        <begin position="27"/>
        <end position="118"/>
    </location>
</feature>
<dbReference type="EMBL" id="LR743507">
    <property type="protein sequence ID" value="CAA2101301.1"/>
    <property type="molecule type" value="Genomic_DNA"/>
</dbReference>
<reference evidence="3" key="1">
    <citation type="submission" date="2019-12" db="EMBL/GenBank/DDBJ databases">
        <authorList>
            <person name="Cremers G."/>
        </authorList>
    </citation>
    <scope>NUCLEOTIDE SEQUENCE</scope>
    <source>
        <strain evidence="3">Vvax</strain>
    </source>
</reference>
<dbReference type="RefSeq" id="WP_339088886.1">
    <property type="nucleotide sequence ID" value="NZ_LR743507.1"/>
</dbReference>
<evidence type="ECO:0000256" key="1">
    <source>
        <dbReference type="SAM" id="MobiDB-lite"/>
    </source>
</evidence>
<organism evidence="3">
    <name type="scientific">Variovorax paradoxus</name>
    <dbReference type="NCBI Taxonomy" id="34073"/>
    <lineage>
        <taxon>Bacteria</taxon>
        <taxon>Pseudomonadati</taxon>
        <taxon>Pseudomonadota</taxon>
        <taxon>Betaproteobacteria</taxon>
        <taxon>Burkholderiales</taxon>
        <taxon>Comamonadaceae</taxon>
        <taxon>Variovorax</taxon>
    </lineage>
</organism>
<dbReference type="AlphaFoldDB" id="A0A679J055"/>
<feature type="region of interest" description="Disordered" evidence="1">
    <location>
        <begin position="36"/>
        <end position="70"/>
    </location>
</feature>
<evidence type="ECO:0000313" key="3">
    <source>
        <dbReference type="EMBL" id="CAA2101301.1"/>
    </source>
</evidence>
<feature type="signal peptide" evidence="2">
    <location>
        <begin position="1"/>
        <end position="26"/>
    </location>
</feature>
<feature type="compositionally biased region" description="Low complexity" evidence="1">
    <location>
        <begin position="36"/>
        <end position="47"/>
    </location>
</feature>
<proteinExistence type="predicted"/>
<evidence type="ECO:0000256" key="2">
    <source>
        <dbReference type="SAM" id="SignalP"/>
    </source>
</evidence>
<keyword evidence="2" id="KW-0732">Signal</keyword>
<name>A0A679J055_VARPD</name>